<evidence type="ECO:0000256" key="15">
    <source>
        <dbReference type="RuleBase" id="RU004190"/>
    </source>
</evidence>
<dbReference type="InterPro" id="IPR014710">
    <property type="entry name" value="RmlC-like_jellyroll"/>
</dbReference>
<dbReference type="InterPro" id="IPR049577">
    <property type="entry name" value="GMPP_N"/>
</dbReference>
<evidence type="ECO:0000256" key="5">
    <source>
        <dbReference type="ARBA" id="ARBA00012387"/>
    </source>
</evidence>
<dbReference type="InterPro" id="IPR016055">
    <property type="entry name" value="A-D-PHexomutase_a/b/a-I/II/III"/>
</dbReference>
<evidence type="ECO:0000259" key="19">
    <source>
        <dbReference type="Pfam" id="PF02878"/>
    </source>
</evidence>
<evidence type="ECO:0000259" key="18">
    <source>
        <dbReference type="Pfam" id="PF01050"/>
    </source>
</evidence>
<dbReference type="PANTHER" id="PTHR46390">
    <property type="entry name" value="MANNOSE-1-PHOSPHATE GUANYLYLTRANSFERASE"/>
    <property type="match status" value="1"/>
</dbReference>
<dbReference type="UniPathway" id="UPA00126">
    <property type="reaction ID" value="UER00930"/>
</dbReference>
<feature type="domain" description="Mannose-6-phosphate isomerase type II C-terminal" evidence="18">
    <location>
        <begin position="352"/>
        <end position="454"/>
    </location>
</feature>
<keyword evidence="11" id="KW-0460">Magnesium</keyword>
<dbReference type="GO" id="GO:0016868">
    <property type="term" value="F:intramolecular phosphotransferase activity"/>
    <property type="evidence" value="ECO:0007669"/>
    <property type="project" value="InterPro"/>
</dbReference>
<evidence type="ECO:0000313" key="24">
    <source>
        <dbReference type="Proteomes" id="UP000251721"/>
    </source>
</evidence>
<dbReference type="InterPro" id="IPR029044">
    <property type="entry name" value="Nucleotide-diphossugar_trans"/>
</dbReference>
<dbReference type="InterPro" id="IPR005835">
    <property type="entry name" value="NTP_transferase_dom"/>
</dbReference>
<feature type="domain" description="Nucleotidyl transferase" evidence="17">
    <location>
        <begin position="4"/>
        <end position="286"/>
    </location>
</feature>
<dbReference type="GO" id="GO:0009298">
    <property type="term" value="P:GDP-mannose biosynthetic process"/>
    <property type="evidence" value="ECO:0007669"/>
    <property type="project" value="UniProtKB-UniPathway"/>
</dbReference>
<evidence type="ECO:0000259" key="20">
    <source>
        <dbReference type="Pfam" id="PF02879"/>
    </source>
</evidence>
<dbReference type="PRINTS" id="PR00509">
    <property type="entry name" value="PGMPMM"/>
</dbReference>
<dbReference type="GO" id="GO:0000287">
    <property type="term" value="F:magnesium ion binding"/>
    <property type="evidence" value="ECO:0007669"/>
    <property type="project" value="InterPro"/>
</dbReference>
<dbReference type="InterPro" id="IPR001538">
    <property type="entry name" value="Man6P_isomerase-2_C"/>
</dbReference>
<dbReference type="Pfam" id="PF00483">
    <property type="entry name" value="NTP_transferase"/>
    <property type="match status" value="1"/>
</dbReference>
<evidence type="ECO:0000256" key="7">
    <source>
        <dbReference type="ARBA" id="ARBA00022679"/>
    </source>
</evidence>
<evidence type="ECO:0000259" key="16">
    <source>
        <dbReference type="Pfam" id="PF00408"/>
    </source>
</evidence>
<dbReference type="InterPro" id="IPR051161">
    <property type="entry name" value="Mannose-6P_isomerase_type2"/>
</dbReference>
<dbReference type="Pfam" id="PF01050">
    <property type="entry name" value="MannoseP_isomer"/>
    <property type="match status" value="1"/>
</dbReference>
<dbReference type="InterPro" id="IPR005844">
    <property type="entry name" value="A-D-PHexomutase_a/b/a-I"/>
</dbReference>
<keyword evidence="8 23" id="KW-0548">Nucleotidyltransferase</keyword>
<feature type="domain" description="Alpha-D-phosphohexomutase C-terminal" evidence="16">
    <location>
        <begin position="858"/>
        <end position="926"/>
    </location>
</feature>
<dbReference type="GO" id="GO:0000271">
    <property type="term" value="P:polysaccharide biosynthetic process"/>
    <property type="evidence" value="ECO:0007669"/>
    <property type="project" value="InterPro"/>
</dbReference>
<keyword evidence="10" id="KW-0547">Nucleotide-binding</keyword>
<keyword evidence="13" id="KW-0413">Isomerase</keyword>
<evidence type="ECO:0000256" key="11">
    <source>
        <dbReference type="ARBA" id="ARBA00022842"/>
    </source>
</evidence>
<dbReference type="InterPro" id="IPR016066">
    <property type="entry name" value="A-D-PHexomutase_CS"/>
</dbReference>
<name>A0A2X3FCP0_KLEPN</name>
<dbReference type="GO" id="GO:0004475">
    <property type="term" value="F:mannose-1-phosphate guanylyltransferase (GTP) activity"/>
    <property type="evidence" value="ECO:0007669"/>
    <property type="project" value="UniProtKB-EC"/>
</dbReference>
<dbReference type="InterPro" id="IPR054566">
    <property type="entry name" value="ManC/GMP-like_b-helix"/>
</dbReference>
<dbReference type="Gene3D" id="2.60.120.10">
    <property type="entry name" value="Jelly Rolls"/>
    <property type="match status" value="1"/>
</dbReference>
<dbReference type="InterPro" id="IPR005846">
    <property type="entry name" value="A-D-PHexomutase_a/b/a-III"/>
</dbReference>
<evidence type="ECO:0000256" key="10">
    <source>
        <dbReference type="ARBA" id="ARBA00022741"/>
    </source>
</evidence>
<keyword evidence="12" id="KW-0342">GTP-binding</keyword>
<evidence type="ECO:0000313" key="23">
    <source>
        <dbReference type="EMBL" id="SQC44787.1"/>
    </source>
</evidence>
<dbReference type="SUPFAM" id="SSF53738">
    <property type="entry name" value="Phosphoglucomutase, first 3 domains"/>
    <property type="match status" value="3"/>
</dbReference>
<dbReference type="EC" id="2.7.7.13" evidence="5"/>
<dbReference type="InterPro" id="IPR036900">
    <property type="entry name" value="A-D-PHexomutase_C_sf"/>
</dbReference>
<dbReference type="CDD" id="cd03089">
    <property type="entry name" value="PMM_PGM"/>
    <property type="match status" value="1"/>
</dbReference>
<dbReference type="AlphaFoldDB" id="A0A2X3FCP0"/>
<dbReference type="NCBIfam" id="TIGR01479">
    <property type="entry name" value="GMP_PMI"/>
    <property type="match status" value="1"/>
</dbReference>
<dbReference type="SUPFAM" id="SSF55957">
    <property type="entry name" value="Phosphoglucomutase, C-terminal domain"/>
    <property type="match status" value="1"/>
</dbReference>
<dbReference type="PANTHER" id="PTHR46390:SF1">
    <property type="entry name" value="MANNOSE-1-PHOSPHATE GUANYLYLTRANSFERASE"/>
    <property type="match status" value="1"/>
</dbReference>
<feature type="domain" description="Alpha-D-phosphohexomutase alpha/beta/alpha" evidence="19">
    <location>
        <begin position="486"/>
        <end position="614"/>
    </location>
</feature>
<comment type="similarity">
    <text evidence="3 15">Belongs to the mannose-6-phosphate isomerase type 2 family.</text>
</comment>
<evidence type="ECO:0000259" key="17">
    <source>
        <dbReference type="Pfam" id="PF00483"/>
    </source>
</evidence>
<keyword evidence="6" id="KW-0597">Phosphoprotein</keyword>
<evidence type="ECO:0000256" key="6">
    <source>
        <dbReference type="ARBA" id="ARBA00022553"/>
    </source>
</evidence>
<evidence type="ECO:0000256" key="13">
    <source>
        <dbReference type="ARBA" id="ARBA00023235"/>
    </source>
</evidence>
<dbReference type="InterPro" id="IPR005841">
    <property type="entry name" value="Alpha-D-phosphohexomutase_SF"/>
</dbReference>
<dbReference type="InterPro" id="IPR005845">
    <property type="entry name" value="A-D-PHexomutase_a/b/a-II"/>
</dbReference>
<comment type="pathway">
    <text evidence="2">Nucleotide-sugar biosynthesis; GDP-alpha-D-mannose biosynthesis; GDP-alpha-D-mannose from alpha-D-mannose 1-phosphate (GTP route): step 1/1.</text>
</comment>
<organism evidence="23 24">
    <name type="scientific">Klebsiella pneumoniae</name>
    <dbReference type="NCBI Taxonomy" id="573"/>
    <lineage>
        <taxon>Bacteria</taxon>
        <taxon>Pseudomonadati</taxon>
        <taxon>Pseudomonadota</taxon>
        <taxon>Gammaproteobacteria</taxon>
        <taxon>Enterobacterales</taxon>
        <taxon>Enterobacteriaceae</taxon>
        <taxon>Klebsiella/Raoultella group</taxon>
        <taxon>Klebsiella</taxon>
        <taxon>Klebsiella pneumoniae complex</taxon>
    </lineage>
</organism>
<feature type="domain" description="Alpha-D-phosphohexomutase alpha/beta/alpha" evidence="21">
    <location>
        <begin position="743"/>
        <end position="849"/>
    </location>
</feature>
<protein>
    <recommendedName>
        <fullName evidence="5">mannose-1-phosphate guanylyltransferase</fullName>
        <ecNumber evidence="5">2.7.7.13</ecNumber>
    </recommendedName>
</protein>
<comment type="cofactor">
    <cofactor evidence="1">
        <name>Mg(2+)</name>
        <dbReference type="ChEBI" id="CHEBI:18420"/>
    </cofactor>
</comment>
<dbReference type="FunFam" id="3.90.550.10:FF:000046">
    <property type="entry name" value="Mannose-1-phosphate guanylyltransferase (GDP)"/>
    <property type="match status" value="1"/>
</dbReference>
<proteinExistence type="inferred from homology"/>
<evidence type="ECO:0000259" key="21">
    <source>
        <dbReference type="Pfam" id="PF02880"/>
    </source>
</evidence>
<dbReference type="GO" id="GO:0005525">
    <property type="term" value="F:GTP binding"/>
    <property type="evidence" value="ECO:0007669"/>
    <property type="project" value="UniProtKB-KW"/>
</dbReference>
<dbReference type="Pfam" id="PF00408">
    <property type="entry name" value="PGM_PMM_IV"/>
    <property type="match status" value="1"/>
</dbReference>
<evidence type="ECO:0000256" key="12">
    <source>
        <dbReference type="ARBA" id="ARBA00023134"/>
    </source>
</evidence>
<feature type="domain" description="Alpha-D-phosphohexomutase alpha/beta/alpha" evidence="20">
    <location>
        <begin position="632"/>
        <end position="736"/>
    </location>
</feature>
<dbReference type="Pfam" id="PF02879">
    <property type="entry name" value="PGM_PMM_II"/>
    <property type="match status" value="1"/>
</dbReference>
<evidence type="ECO:0000259" key="22">
    <source>
        <dbReference type="Pfam" id="PF22640"/>
    </source>
</evidence>
<dbReference type="Gene3D" id="3.40.120.10">
    <property type="entry name" value="Alpha-D-Glucose-1,6-Bisphosphate, subunit A, domain 3"/>
    <property type="match status" value="3"/>
</dbReference>
<reference evidence="23 24" key="1">
    <citation type="submission" date="2018-06" db="EMBL/GenBank/DDBJ databases">
        <authorList>
            <consortium name="Pathogen Informatics"/>
            <person name="Doyle S."/>
        </authorList>
    </citation>
    <scope>NUCLEOTIDE SEQUENCE [LARGE SCALE GENOMIC DNA]</scope>
    <source>
        <strain evidence="23 24">NCTC13465</strain>
    </source>
</reference>
<evidence type="ECO:0000256" key="9">
    <source>
        <dbReference type="ARBA" id="ARBA00022723"/>
    </source>
</evidence>
<dbReference type="Pfam" id="PF02878">
    <property type="entry name" value="PGM_PMM_I"/>
    <property type="match status" value="1"/>
</dbReference>
<dbReference type="Pfam" id="PF22640">
    <property type="entry name" value="ManC_GMP_beta-helix"/>
    <property type="match status" value="1"/>
</dbReference>
<dbReference type="EMBL" id="UAWQ01000017">
    <property type="protein sequence ID" value="SQC44787.1"/>
    <property type="molecule type" value="Genomic_DNA"/>
</dbReference>
<evidence type="ECO:0000256" key="2">
    <source>
        <dbReference type="ARBA" id="ARBA00004823"/>
    </source>
</evidence>
<dbReference type="InterPro" id="IPR005843">
    <property type="entry name" value="A-D-PHexomutase_C"/>
</dbReference>
<evidence type="ECO:0000256" key="3">
    <source>
        <dbReference type="ARBA" id="ARBA00006115"/>
    </source>
</evidence>
<keyword evidence="9" id="KW-0479">Metal-binding</keyword>
<evidence type="ECO:0000256" key="4">
    <source>
        <dbReference type="ARBA" id="ARBA00010231"/>
    </source>
</evidence>
<evidence type="ECO:0000256" key="14">
    <source>
        <dbReference type="ARBA" id="ARBA00047343"/>
    </source>
</evidence>
<dbReference type="CDD" id="cd02213">
    <property type="entry name" value="cupin_PMI_typeII_C"/>
    <property type="match status" value="1"/>
</dbReference>
<accession>A0A2X3FCP0</accession>
<dbReference type="InterPro" id="IPR006375">
    <property type="entry name" value="Man1P_GuaTrfase/Man6P_Isoase"/>
</dbReference>
<dbReference type="Proteomes" id="UP000251721">
    <property type="component" value="Unassembled WGS sequence"/>
</dbReference>
<dbReference type="SUPFAM" id="SSF51182">
    <property type="entry name" value="RmlC-like cupins"/>
    <property type="match status" value="1"/>
</dbReference>
<dbReference type="InterPro" id="IPR011051">
    <property type="entry name" value="RmlC_Cupin_sf"/>
</dbReference>
<dbReference type="CDD" id="cd02509">
    <property type="entry name" value="GDP-M1P_Guanylyltransferase"/>
    <property type="match status" value="1"/>
</dbReference>
<dbReference type="Gene3D" id="3.90.550.10">
    <property type="entry name" value="Spore Coat Polysaccharide Biosynthesis Protein SpsA, Chain A"/>
    <property type="match status" value="1"/>
</dbReference>
<comment type="catalytic activity">
    <reaction evidence="14">
        <text>alpha-D-mannose 1-phosphate + GTP + H(+) = GDP-alpha-D-mannose + diphosphate</text>
        <dbReference type="Rhea" id="RHEA:15229"/>
        <dbReference type="ChEBI" id="CHEBI:15378"/>
        <dbReference type="ChEBI" id="CHEBI:33019"/>
        <dbReference type="ChEBI" id="CHEBI:37565"/>
        <dbReference type="ChEBI" id="CHEBI:57527"/>
        <dbReference type="ChEBI" id="CHEBI:58409"/>
        <dbReference type="EC" id="2.7.7.13"/>
    </reaction>
</comment>
<sequence>MLLPVIMAGGTGSRLWPMSRELYPKQFLRLFGQNSMLQETITRLSGLEIHEPMVICNEEHRFLVAEQLRQLNKLSNNIILEPVGRNTAPAIALAALQATRHGDDPLMLVLAADHIINNQPVFHDAIRVAEQYADEGHLVTFGIVPNAPETGYGYIQRGVALTDSAHTPYQVARFVEKPDRERAEAYLASGEYYWNSGMFMFRAKKYLSELAKFRPDILEACQAAVNAADNGSDFISIPHDIFCECPDESVDYAVMEKTADAVVVGLDADWSDVGSWSALWEVSPKDGQGNVLSGDAWVHNSENCYINSDEKLVAAIGVENLVIVSTKDAVLVMNRERSQDVKKAVEFLKQNQRSEYKRHREIYRPWGRCDVVVQTPRFNVNRITVKPGGAFSMQMHHHRAEHWVILAGTGQVTVNGKQFLLTENQSTFIPIGAEHSLENPGRIPLEVLEIQSGRTSARTTLFVLKTSMVVANFFGTKRRMTQLTCFKAYDIRGELGEELNEDIAYRIGRAYGEFLKPGKIVVGGDVRLTSESLKLALARGLMDAGTDVLDIGLSGTEEIYFATFHLGVDGGIEVTASHNPMNYNGMKLVRENAKPISGDTGLRDIQRLAEENQFPPVDPARRGTLRQISVLKEYVDHLMGYVDLANFTRPLKLVVNSGNGAAGHVIDEVEKRFAAAGAPVTFIKVHHQPDGHFPNGIPNPLLPECRQDTADAVRAHQADMGIAFDGDFDRCFLFDDEASFIEGYYIVGLLAEAFLQKLPGAKIIHDPRLTWNTVDIVTRSGGQPVMSKTGHAFIKERMRQEDAIYGGEMSAHHYFRDFAYCDSGMIPWLLVAELLCLKNSSLKSLVADRQAAFPASGEINRKLGNAAEAIARIRAQYEPAAAHIDTTDGISIEYPEWRFNLRTSNTEPVVRLNVESRADTALMNEKTAELLNLLKEESL</sequence>
<dbReference type="NCBIfam" id="NF011943">
    <property type="entry name" value="PRK15414.1"/>
    <property type="match status" value="1"/>
</dbReference>
<dbReference type="SUPFAM" id="SSF53448">
    <property type="entry name" value="Nucleotide-diphospho-sugar transferases"/>
    <property type="match status" value="1"/>
</dbReference>
<keyword evidence="7 23" id="KW-0808">Transferase</keyword>
<dbReference type="Pfam" id="PF02880">
    <property type="entry name" value="PGM_PMM_III"/>
    <property type="match status" value="1"/>
</dbReference>
<feature type="domain" description="MannoseP isomerase/GMP-like beta-helix" evidence="22">
    <location>
        <begin position="301"/>
        <end position="347"/>
    </location>
</feature>
<dbReference type="FunFam" id="2.60.120.10:FF:000032">
    <property type="entry name" value="Mannose-1-phosphate guanylyltransferase/mannose-6-phosphate isomerase"/>
    <property type="match status" value="1"/>
</dbReference>
<comment type="similarity">
    <text evidence="4">Belongs to the phosphohexose mutase family.</text>
</comment>
<evidence type="ECO:0000256" key="1">
    <source>
        <dbReference type="ARBA" id="ARBA00001946"/>
    </source>
</evidence>
<gene>
    <name evidence="23" type="primary">manB_1</name>
    <name evidence="23" type="ORF">NCTC13465_03320</name>
</gene>
<dbReference type="Gene3D" id="3.30.310.50">
    <property type="entry name" value="Alpha-D-phosphohexomutase, C-terminal domain"/>
    <property type="match status" value="1"/>
</dbReference>
<dbReference type="PROSITE" id="PS00710">
    <property type="entry name" value="PGM_PMM"/>
    <property type="match status" value="1"/>
</dbReference>
<evidence type="ECO:0000256" key="8">
    <source>
        <dbReference type="ARBA" id="ARBA00022695"/>
    </source>
</evidence>